<dbReference type="PANTHER" id="PTHR47926:SF504">
    <property type="entry name" value="(WILD MALAYSIAN BANANA) HYPOTHETICAL PROTEIN"/>
    <property type="match status" value="1"/>
</dbReference>
<dbReference type="Pfam" id="PF13041">
    <property type="entry name" value="PPR_2"/>
    <property type="match status" value="1"/>
</dbReference>
<evidence type="ECO:0000256" key="2">
    <source>
        <dbReference type="PROSITE-ProRule" id="PRU00708"/>
    </source>
</evidence>
<reference evidence="4" key="1">
    <citation type="submission" date="2021-03" db="EMBL/GenBank/DDBJ databases">
        <authorList>
            <person name="Li Z."/>
            <person name="Yang C."/>
        </authorList>
    </citation>
    <scope>NUCLEOTIDE SEQUENCE</scope>
    <source>
        <strain evidence="4">Dzin_1.0</strain>
        <tissue evidence="4">Leaf</tissue>
    </source>
</reference>
<keyword evidence="5" id="KW-1185">Reference proteome</keyword>
<keyword evidence="1" id="KW-0677">Repeat</keyword>
<dbReference type="Proteomes" id="UP001085076">
    <property type="component" value="Miscellaneous, Linkage group lg07"/>
</dbReference>
<evidence type="ECO:0000256" key="3">
    <source>
        <dbReference type="SAM" id="MobiDB-lite"/>
    </source>
</evidence>
<dbReference type="AlphaFoldDB" id="A0A9D5C7R3"/>
<evidence type="ECO:0000313" key="5">
    <source>
        <dbReference type="Proteomes" id="UP001085076"/>
    </source>
</evidence>
<proteinExistence type="predicted"/>
<reference evidence="4" key="2">
    <citation type="journal article" date="2022" name="Hortic Res">
        <title>The genome of Dioscorea zingiberensis sheds light on the biosynthesis, origin and evolution of the medicinally important diosgenin saponins.</title>
        <authorList>
            <person name="Li Y."/>
            <person name="Tan C."/>
            <person name="Li Z."/>
            <person name="Guo J."/>
            <person name="Li S."/>
            <person name="Chen X."/>
            <person name="Wang C."/>
            <person name="Dai X."/>
            <person name="Yang H."/>
            <person name="Song W."/>
            <person name="Hou L."/>
            <person name="Xu J."/>
            <person name="Tong Z."/>
            <person name="Xu A."/>
            <person name="Yuan X."/>
            <person name="Wang W."/>
            <person name="Yang Q."/>
            <person name="Chen L."/>
            <person name="Sun Z."/>
            <person name="Wang K."/>
            <person name="Pan B."/>
            <person name="Chen J."/>
            <person name="Bao Y."/>
            <person name="Liu F."/>
            <person name="Qi X."/>
            <person name="Gang D.R."/>
            <person name="Wen J."/>
            <person name="Li J."/>
        </authorList>
    </citation>
    <scope>NUCLEOTIDE SEQUENCE</scope>
    <source>
        <strain evidence="4">Dzin_1.0</strain>
    </source>
</reference>
<dbReference type="Pfam" id="PF01535">
    <property type="entry name" value="PPR"/>
    <property type="match status" value="2"/>
</dbReference>
<dbReference type="PANTHER" id="PTHR47926">
    <property type="entry name" value="PENTATRICOPEPTIDE REPEAT-CONTAINING PROTEIN"/>
    <property type="match status" value="1"/>
</dbReference>
<comment type="caution">
    <text evidence="4">The sequence shown here is derived from an EMBL/GenBank/DDBJ whole genome shotgun (WGS) entry which is preliminary data.</text>
</comment>
<organism evidence="4 5">
    <name type="scientific">Dioscorea zingiberensis</name>
    <dbReference type="NCBI Taxonomy" id="325984"/>
    <lineage>
        <taxon>Eukaryota</taxon>
        <taxon>Viridiplantae</taxon>
        <taxon>Streptophyta</taxon>
        <taxon>Embryophyta</taxon>
        <taxon>Tracheophyta</taxon>
        <taxon>Spermatophyta</taxon>
        <taxon>Magnoliopsida</taxon>
        <taxon>Liliopsida</taxon>
        <taxon>Dioscoreales</taxon>
        <taxon>Dioscoreaceae</taxon>
        <taxon>Dioscorea</taxon>
    </lineage>
</organism>
<dbReference type="InterPro" id="IPR002885">
    <property type="entry name" value="PPR_rpt"/>
</dbReference>
<feature type="repeat" description="PPR" evidence="2">
    <location>
        <begin position="23"/>
        <end position="53"/>
    </location>
</feature>
<dbReference type="GO" id="GO:0003723">
    <property type="term" value="F:RNA binding"/>
    <property type="evidence" value="ECO:0007669"/>
    <property type="project" value="InterPro"/>
</dbReference>
<dbReference type="PROSITE" id="PS51375">
    <property type="entry name" value="PPR"/>
    <property type="match status" value="2"/>
</dbReference>
<evidence type="ECO:0000256" key="1">
    <source>
        <dbReference type="ARBA" id="ARBA00022737"/>
    </source>
</evidence>
<dbReference type="InterPro" id="IPR011990">
    <property type="entry name" value="TPR-like_helical_dom_sf"/>
</dbReference>
<dbReference type="EMBL" id="JAGGNH010000007">
    <property type="protein sequence ID" value="KAJ0968227.1"/>
    <property type="molecule type" value="Genomic_DNA"/>
</dbReference>
<dbReference type="FunFam" id="1.25.40.10:FF:000073">
    <property type="entry name" value="Pentatricopeptide repeat-containing protein chloroplastic"/>
    <property type="match status" value="1"/>
</dbReference>
<name>A0A9D5C7R3_9LILI</name>
<dbReference type="NCBIfam" id="TIGR00756">
    <property type="entry name" value="PPR"/>
    <property type="match status" value="2"/>
</dbReference>
<evidence type="ECO:0008006" key="6">
    <source>
        <dbReference type="Google" id="ProtNLM"/>
    </source>
</evidence>
<dbReference type="InterPro" id="IPR046960">
    <property type="entry name" value="PPR_At4g14850-like_plant"/>
</dbReference>
<protein>
    <recommendedName>
        <fullName evidence="6">Pentatricopeptide repeat-containing protein</fullName>
    </recommendedName>
</protein>
<gene>
    <name evidence="4" type="ORF">J5N97_025144</name>
</gene>
<accession>A0A9D5C7R3</accession>
<dbReference type="Gene3D" id="1.25.40.10">
    <property type="entry name" value="Tetratricopeptide repeat domain"/>
    <property type="match status" value="2"/>
</dbReference>
<feature type="region of interest" description="Disordered" evidence="3">
    <location>
        <begin position="201"/>
        <end position="222"/>
    </location>
</feature>
<dbReference type="OrthoDB" id="786827at2759"/>
<evidence type="ECO:0000313" key="4">
    <source>
        <dbReference type="EMBL" id="KAJ0968227.1"/>
    </source>
</evidence>
<sequence>MRSLLNGAIQLHCNVMKMGFGSDLIIANDLIDMYAKCGRMDMAGKVFDGMPERNVVSWTVLMVGFLQESNADKCLRVFDEMRASRVGPNEYTLSTSLKACGLVGTAGNGAGVQIHGVSVKTGFELHDVVGVFADFALVEQGRQIHCYTIKSPSWEDVSRANSLIDLYHKCGLHDEAEVSFREKCSERNVVSWTAMISGYGKHGHGQAKNQSLQGDAARRGRA</sequence>
<dbReference type="GO" id="GO:0009451">
    <property type="term" value="P:RNA modification"/>
    <property type="evidence" value="ECO:0007669"/>
    <property type="project" value="InterPro"/>
</dbReference>
<feature type="repeat" description="PPR" evidence="2">
    <location>
        <begin position="54"/>
        <end position="88"/>
    </location>
</feature>